<feature type="compositionally biased region" description="Polar residues" evidence="1">
    <location>
        <begin position="141"/>
        <end position="156"/>
    </location>
</feature>
<evidence type="ECO:0000259" key="2">
    <source>
        <dbReference type="Pfam" id="PF05205"/>
    </source>
</evidence>
<dbReference type="Pfam" id="PF05205">
    <property type="entry name" value="COMPASS-Shg1"/>
    <property type="match status" value="1"/>
</dbReference>
<name>A0A9P0QPT0_9ASCO</name>
<feature type="domain" description="BOD1/SHG1" evidence="2">
    <location>
        <begin position="10"/>
        <end position="112"/>
    </location>
</feature>
<dbReference type="EMBL" id="CAKXYY010000007">
    <property type="protein sequence ID" value="CAH2352681.1"/>
    <property type="molecule type" value="Genomic_DNA"/>
</dbReference>
<reference evidence="3" key="1">
    <citation type="submission" date="2022-03" db="EMBL/GenBank/DDBJ databases">
        <authorList>
            <person name="Legras J.-L."/>
            <person name="Devillers H."/>
            <person name="Grondin C."/>
        </authorList>
    </citation>
    <scope>NUCLEOTIDE SEQUENCE</scope>
    <source>
        <strain evidence="3">CLIB 1423</strain>
    </source>
</reference>
<dbReference type="AlphaFoldDB" id="A0A9P0QPT0"/>
<comment type="caution">
    <text evidence="3">The sequence shown here is derived from an EMBL/GenBank/DDBJ whole genome shotgun (WGS) entry which is preliminary data.</text>
</comment>
<keyword evidence="4" id="KW-1185">Reference proteome</keyword>
<dbReference type="InterPro" id="IPR055264">
    <property type="entry name" value="BOD1/SHG1_dom"/>
</dbReference>
<feature type="region of interest" description="Disordered" evidence="1">
    <location>
        <begin position="129"/>
        <end position="175"/>
    </location>
</feature>
<proteinExistence type="predicted"/>
<sequence>MPQQITDPRQLVSVYKKNGSFDKQRKSLLENFKASETHANLMLKLKLIVEGKVKSDPTILMKNRGKVGALIQGSIIQQKAEEENSILSIVDNDIQEKIIDSPEFHKLLKKELNDIKRKSMGISDEQWEAMESEKQERMKISTPSLPEASQQASSLANDDGKSAVSSPSTFGGYKLKPDKVIKAPKIKISQLKY</sequence>
<gene>
    <name evidence="3" type="ORF">CLIB1423_07S05116</name>
</gene>
<protein>
    <recommendedName>
        <fullName evidence="2">BOD1/SHG1 domain-containing protein</fullName>
    </recommendedName>
</protein>
<evidence type="ECO:0000313" key="3">
    <source>
        <dbReference type="EMBL" id="CAH2352681.1"/>
    </source>
</evidence>
<evidence type="ECO:0000256" key="1">
    <source>
        <dbReference type="SAM" id="MobiDB-lite"/>
    </source>
</evidence>
<dbReference type="OrthoDB" id="5579731at2759"/>
<organism evidence="3 4">
    <name type="scientific">[Candida] railenensis</name>
    <dbReference type="NCBI Taxonomy" id="45579"/>
    <lineage>
        <taxon>Eukaryota</taxon>
        <taxon>Fungi</taxon>
        <taxon>Dikarya</taxon>
        <taxon>Ascomycota</taxon>
        <taxon>Saccharomycotina</taxon>
        <taxon>Pichiomycetes</taxon>
        <taxon>Debaryomycetaceae</taxon>
        <taxon>Kurtzmaniella</taxon>
    </lineage>
</organism>
<accession>A0A9P0QPT0</accession>
<evidence type="ECO:0000313" key="4">
    <source>
        <dbReference type="Proteomes" id="UP000837801"/>
    </source>
</evidence>
<dbReference type="Proteomes" id="UP000837801">
    <property type="component" value="Unassembled WGS sequence"/>
</dbReference>